<feature type="compositionally biased region" description="Gly residues" evidence="2">
    <location>
        <begin position="129"/>
        <end position="140"/>
    </location>
</feature>
<dbReference type="Proteomes" id="UP000680206">
    <property type="component" value="Unassembled WGS sequence"/>
</dbReference>
<comment type="caution">
    <text evidence="4">The sequence shown here is derived from an EMBL/GenBank/DDBJ whole genome shotgun (WGS) entry which is preliminary data.</text>
</comment>
<dbReference type="Pfam" id="PF10145">
    <property type="entry name" value="PhageMin_Tail"/>
    <property type="match status" value="1"/>
</dbReference>
<keyword evidence="1" id="KW-1188">Viral release from host cell</keyword>
<feature type="region of interest" description="Disordered" evidence="2">
    <location>
        <begin position="98"/>
        <end position="145"/>
    </location>
</feature>
<feature type="domain" description="Phage tail tape measure protein" evidence="3">
    <location>
        <begin position="221"/>
        <end position="418"/>
    </location>
</feature>
<evidence type="ECO:0000256" key="2">
    <source>
        <dbReference type="SAM" id="MobiDB-lite"/>
    </source>
</evidence>
<evidence type="ECO:0000313" key="5">
    <source>
        <dbReference type="Proteomes" id="UP000680206"/>
    </source>
</evidence>
<feature type="compositionally biased region" description="Basic and acidic residues" evidence="2">
    <location>
        <begin position="98"/>
        <end position="112"/>
    </location>
</feature>
<accession>A0ABS3RJ01</accession>
<dbReference type="PANTHER" id="PTHR37813">
    <property type="entry name" value="FELS-2 PROPHAGE PROTEIN"/>
    <property type="match status" value="1"/>
</dbReference>
<reference evidence="4 5" key="1">
    <citation type="submission" date="2021-03" db="EMBL/GenBank/DDBJ databases">
        <title>Actinomadura violae sp. nov., isolated from lichen in Thailand.</title>
        <authorList>
            <person name="Kanchanasin P."/>
            <person name="Saeng-In P."/>
            <person name="Phongsopitanun W."/>
            <person name="Yuki M."/>
            <person name="Kudo T."/>
            <person name="Ohkuma M."/>
            <person name="Tanasupawat S."/>
        </authorList>
    </citation>
    <scope>NUCLEOTIDE SEQUENCE [LARGE SCALE GENOMIC DNA]</scope>
    <source>
        <strain evidence="4 5">LCR2-06</strain>
    </source>
</reference>
<gene>
    <name evidence="4" type="ORF">J4709_03015</name>
</gene>
<evidence type="ECO:0000259" key="3">
    <source>
        <dbReference type="Pfam" id="PF10145"/>
    </source>
</evidence>
<dbReference type="RefSeq" id="WP_208236602.1">
    <property type="nucleotide sequence ID" value="NZ_JAGEPF010000002.1"/>
</dbReference>
<dbReference type="EMBL" id="JAGEPF010000002">
    <property type="protein sequence ID" value="MBO2456561.1"/>
    <property type="molecule type" value="Genomic_DNA"/>
</dbReference>
<keyword evidence="5" id="KW-1185">Reference proteome</keyword>
<proteinExistence type="predicted"/>
<dbReference type="InterPro" id="IPR010090">
    <property type="entry name" value="Phage_tape_meas"/>
</dbReference>
<evidence type="ECO:0000256" key="1">
    <source>
        <dbReference type="ARBA" id="ARBA00022612"/>
    </source>
</evidence>
<organism evidence="4 5">
    <name type="scientific">Actinomadura violacea</name>
    <dbReference type="NCBI Taxonomy" id="2819934"/>
    <lineage>
        <taxon>Bacteria</taxon>
        <taxon>Bacillati</taxon>
        <taxon>Actinomycetota</taxon>
        <taxon>Actinomycetes</taxon>
        <taxon>Streptosporangiales</taxon>
        <taxon>Thermomonosporaceae</taxon>
        <taxon>Actinomadura</taxon>
    </lineage>
</organism>
<name>A0ABS3RJ01_9ACTN</name>
<sequence>MALDLGELVATVALDDKGFTGTLATAERGLNRLESTTKRSLDEVEQEYQRAGDGSVRQVRQAMNRMEAVTAEGGRAAGKAAAKGVEQGLDAIPREAKRAGEQAGEKLAHGTESKLGGLRSRLRTTGKSAGEGAGEGLGEGAEGESKRRFGGLGGKLAGLVGKAGPWLAAGTVVGGVLMKGLEGALEKQDAMAKLKASVGAFGPDASRLGKIAGTLYSHGYGESMGEVTESIQAVIQQLGGMRSASKQDIQAVSASAMDLANIMGEDVGNVIQSVSQMLRTGMASSAKQAFDILTVGIQQGGNKAEDLLDTFNEYSTQFRRLGLDGKTAMALISQGLKAGARDSDQVADAIGQFGELALTGGSSIDAAFKSIGLNSDVMAKKIGKGGSSAKEALAQTLNALRGTKDEQVRLNAATALFGDPGTVMGAALFALDPAGKAASQALGKVSGAADKASKTLHQTASQNLTRFQRTMKTKVTDFMGGQVLPGLTKFGSKANAWFQRWVGDNGATVEKVKRVWSKLSDGVGRAVAGVKKWLDDNKGKIDEWSDRIGKIVGSVADIVSSAIDVASKLGQIFGPTLLNVIGIFVSTFLGYWSGLFQIIQGVWNVFAGIFTGDWGRVWKGIKQIFSGAVHAVWSILKGVLSLIWAEWKLVWSLVKGHVHTIWNAVVSLIKSAVGKVKAGVHGLASLPGQVAAWFGRLKDGAVSKAKSLASWMKGLPGRIKSALGSLGSLLRGAGRNVISGLISGIKSKIGDLGSTMGDIAGKIRGFLPFSPAKEGPLSGSGNPEVSGAKIGAMLATGIASSRGRVAAAMSDLTSVAGPQAAQFTARGSVGAANATRTTTTPSSGPTRVIIDLRGLPAELKKWIRKTARTEGGGSVQIAFGQERG</sequence>
<evidence type="ECO:0000313" key="4">
    <source>
        <dbReference type="EMBL" id="MBO2456561.1"/>
    </source>
</evidence>
<dbReference type="PANTHER" id="PTHR37813:SF1">
    <property type="entry name" value="FELS-2 PROPHAGE PROTEIN"/>
    <property type="match status" value="1"/>
</dbReference>
<protein>
    <submittedName>
        <fullName evidence="4">Phage tail tape measure protein</fullName>
    </submittedName>
</protein>